<evidence type="ECO:0000256" key="1">
    <source>
        <dbReference type="ARBA" id="ARBA00001966"/>
    </source>
</evidence>
<dbReference type="Proteomes" id="UP000824238">
    <property type="component" value="Unassembled WGS sequence"/>
</dbReference>
<comment type="cofactor">
    <cofactor evidence="1 12">
        <name>[4Fe-4S] cluster</name>
        <dbReference type="ChEBI" id="CHEBI:49883"/>
    </cofactor>
</comment>
<evidence type="ECO:0000256" key="6">
    <source>
        <dbReference type="ARBA" id="ARBA00022723"/>
    </source>
</evidence>
<evidence type="ECO:0000256" key="2">
    <source>
        <dbReference type="ARBA" id="ARBA00004742"/>
    </source>
</evidence>
<keyword evidence="6 11" id="KW-0479">Metal-binding</keyword>
<evidence type="ECO:0000256" key="9">
    <source>
        <dbReference type="ARBA" id="ARBA00023239"/>
    </source>
</evidence>
<organism evidence="14 15">
    <name type="scientific">Candidatus Scatomorpha intestinigallinarum</name>
    <dbReference type="NCBI Taxonomy" id="2840923"/>
    <lineage>
        <taxon>Bacteria</taxon>
        <taxon>Bacillati</taxon>
        <taxon>Bacillota</taxon>
        <taxon>Clostridia</taxon>
        <taxon>Eubacteriales</taxon>
        <taxon>Candidatus Scatomorpha</taxon>
    </lineage>
</organism>
<dbReference type="SUPFAM" id="SSF55021">
    <property type="entry name" value="ACT-like"/>
    <property type="match status" value="1"/>
</dbReference>
<dbReference type="Gene3D" id="3.30.70.260">
    <property type="match status" value="1"/>
</dbReference>
<gene>
    <name evidence="14" type="primary">sdaAB</name>
    <name evidence="14" type="ORF">IAD36_02010</name>
</gene>
<dbReference type="InterPro" id="IPR045865">
    <property type="entry name" value="ACT-like_dom_sf"/>
</dbReference>
<feature type="domain" description="ACT" evidence="13">
    <location>
        <begin position="148"/>
        <end position="220"/>
    </location>
</feature>
<dbReference type="SUPFAM" id="SSF143548">
    <property type="entry name" value="Serine metabolism enzymes domain"/>
    <property type="match status" value="1"/>
</dbReference>
<evidence type="ECO:0000256" key="8">
    <source>
        <dbReference type="ARBA" id="ARBA00023014"/>
    </source>
</evidence>
<dbReference type="CDD" id="cd04903">
    <property type="entry name" value="ACT_LSD"/>
    <property type="match status" value="1"/>
</dbReference>
<dbReference type="PANTHER" id="PTHR30182">
    <property type="entry name" value="L-SERINE DEHYDRATASE"/>
    <property type="match status" value="1"/>
</dbReference>
<evidence type="ECO:0000256" key="7">
    <source>
        <dbReference type="ARBA" id="ARBA00023004"/>
    </source>
</evidence>
<dbReference type="Gene3D" id="3.30.1330.90">
    <property type="entry name" value="D-3-phosphoglycerate dehydrogenase, domain 3"/>
    <property type="match status" value="1"/>
</dbReference>
<comment type="similarity">
    <text evidence="3 11 12">Belongs to the iron-sulfur dependent L-serine dehydratase family.</text>
</comment>
<evidence type="ECO:0000256" key="10">
    <source>
        <dbReference type="ARBA" id="ARBA00049406"/>
    </source>
</evidence>
<dbReference type="NCBIfam" id="TIGR00719">
    <property type="entry name" value="sda_beta"/>
    <property type="match status" value="1"/>
</dbReference>
<dbReference type="PIRSF" id="PIRSF036692">
    <property type="entry name" value="SDH_B"/>
    <property type="match status" value="1"/>
</dbReference>
<evidence type="ECO:0000256" key="11">
    <source>
        <dbReference type="PIRNR" id="PIRNR036692"/>
    </source>
</evidence>
<dbReference type="AlphaFoldDB" id="A0A9D1DK99"/>
<dbReference type="InterPro" id="IPR005131">
    <property type="entry name" value="Ser_deHydtase_bsu"/>
</dbReference>
<evidence type="ECO:0000313" key="14">
    <source>
        <dbReference type="EMBL" id="HIR54361.1"/>
    </source>
</evidence>
<dbReference type="PROSITE" id="PS51671">
    <property type="entry name" value="ACT"/>
    <property type="match status" value="1"/>
</dbReference>
<evidence type="ECO:0000259" key="13">
    <source>
        <dbReference type="PROSITE" id="PS51671"/>
    </source>
</evidence>
<dbReference type="InterPro" id="IPR004643">
    <property type="entry name" value="Fe-S_L-Ser_bsu"/>
</dbReference>
<evidence type="ECO:0000256" key="5">
    <source>
        <dbReference type="ARBA" id="ARBA00022485"/>
    </source>
</evidence>
<protein>
    <recommendedName>
        <fullName evidence="11">L-serine deaminase</fullName>
    </recommendedName>
</protein>
<dbReference type="InterPro" id="IPR029009">
    <property type="entry name" value="ASB_dom_sf"/>
</dbReference>
<evidence type="ECO:0000313" key="15">
    <source>
        <dbReference type="Proteomes" id="UP000824238"/>
    </source>
</evidence>
<evidence type="ECO:0000256" key="12">
    <source>
        <dbReference type="RuleBase" id="RU366059"/>
    </source>
</evidence>
<keyword evidence="5 11" id="KW-0004">4Fe-4S</keyword>
<keyword evidence="4 11" id="KW-0312">Gluconeogenesis</keyword>
<accession>A0A9D1DK99</accession>
<dbReference type="EMBL" id="DVHH01000055">
    <property type="protein sequence ID" value="HIR54361.1"/>
    <property type="molecule type" value="Genomic_DNA"/>
</dbReference>
<reference evidence="14" key="1">
    <citation type="submission" date="2020-10" db="EMBL/GenBank/DDBJ databases">
        <authorList>
            <person name="Gilroy R."/>
        </authorList>
    </citation>
    <scope>NUCLEOTIDE SEQUENCE</scope>
    <source>
        <strain evidence="14">ChiGjej3B3-7149</strain>
    </source>
</reference>
<dbReference type="Pfam" id="PF01842">
    <property type="entry name" value="ACT"/>
    <property type="match status" value="1"/>
</dbReference>
<keyword evidence="8 11" id="KW-0411">Iron-sulfur</keyword>
<keyword evidence="9 11" id="KW-0456">Lyase</keyword>
<sequence>MTDIFDILGPVMVGPSSSHTAGAVRIGRMGRTLLGGMPERARIGLFGSFAETGRGHGTDMAIVAGLLGMRPDDMNIPRSFELAREAGLAWEFYELDSLRGAHPNTALLTLRAPSGRELEMQAASTGGGRIRVDRLQGVEVNFTGDFNTLVIRNRDTAGRLADVTGALSRAGVNIANMSLCRSRRGGNALTVIETDEKVTPALRESLRAIPGVVSLTYYEREED</sequence>
<dbReference type="InterPro" id="IPR002912">
    <property type="entry name" value="ACT_dom"/>
</dbReference>
<reference evidence="14" key="2">
    <citation type="journal article" date="2021" name="PeerJ">
        <title>Extensive microbial diversity within the chicken gut microbiome revealed by metagenomics and culture.</title>
        <authorList>
            <person name="Gilroy R."/>
            <person name="Ravi A."/>
            <person name="Getino M."/>
            <person name="Pursley I."/>
            <person name="Horton D.L."/>
            <person name="Alikhan N.F."/>
            <person name="Baker D."/>
            <person name="Gharbi K."/>
            <person name="Hall N."/>
            <person name="Watson M."/>
            <person name="Adriaenssens E.M."/>
            <person name="Foster-Nyarko E."/>
            <person name="Jarju S."/>
            <person name="Secka A."/>
            <person name="Antonio M."/>
            <person name="Oren A."/>
            <person name="Chaudhuri R.R."/>
            <person name="La Ragione R."/>
            <person name="Hildebrand F."/>
            <person name="Pallen M.J."/>
        </authorList>
    </citation>
    <scope>NUCLEOTIDE SEQUENCE</scope>
    <source>
        <strain evidence="14">ChiGjej3B3-7149</strain>
    </source>
</reference>
<dbReference type="Pfam" id="PF03315">
    <property type="entry name" value="SDH_beta"/>
    <property type="match status" value="1"/>
</dbReference>
<name>A0A9D1DK99_9FIRM</name>
<comment type="caution">
    <text evidence="14">The sequence shown here is derived from an EMBL/GenBank/DDBJ whole genome shotgun (WGS) entry which is preliminary data.</text>
</comment>
<comment type="catalytic activity">
    <reaction evidence="10 11 12">
        <text>L-serine = pyruvate + NH4(+)</text>
        <dbReference type="Rhea" id="RHEA:19169"/>
        <dbReference type="ChEBI" id="CHEBI:15361"/>
        <dbReference type="ChEBI" id="CHEBI:28938"/>
        <dbReference type="ChEBI" id="CHEBI:33384"/>
        <dbReference type="EC" id="4.3.1.17"/>
    </reaction>
</comment>
<dbReference type="GO" id="GO:0003941">
    <property type="term" value="F:L-serine ammonia-lyase activity"/>
    <property type="evidence" value="ECO:0007669"/>
    <property type="project" value="UniProtKB-UniRule"/>
</dbReference>
<dbReference type="GO" id="GO:0051539">
    <property type="term" value="F:4 iron, 4 sulfur cluster binding"/>
    <property type="evidence" value="ECO:0007669"/>
    <property type="project" value="UniProtKB-UniRule"/>
</dbReference>
<keyword evidence="7 11" id="KW-0408">Iron</keyword>
<comment type="pathway">
    <text evidence="2 11">Carbohydrate biosynthesis; gluconeogenesis.</text>
</comment>
<dbReference type="PANTHER" id="PTHR30182:SF12">
    <property type="entry name" value="L-SERINE DEHYDRATASE, BETA CHAIN-RELATED"/>
    <property type="match status" value="1"/>
</dbReference>
<dbReference type="GO" id="GO:0006094">
    <property type="term" value="P:gluconeogenesis"/>
    <property type="evidence" value="ECO:0007669"/>
    <property type="project" value="UniProtKB-UniRule"/>
</dbReference>
<evidence type="ECO:0000256" key="4">
    <source>
        <dbReference type="ARBA" id="ARBA00022432"/>
    </source>
</evidence>
<dbReference type="GO" id="GO:0046872">
    <property type="term" value="F:metal ion binding"/>
    <property type="evidence" value="ECO:0007669"/>
    <property type="project" value="UniProtKB-UniRule"/>
</dbReference>
<dbReference type="InterPro" id="IPR051318">
    <property type="entry name" value="Fe-S_L-Ser"/>
</dbReference>
<proteinExistence type="inferred from homology"/>
<evidence type="ECO:0000256" key="3">
    <source>
        <dbReference type="ARBA" id="ARBA00008636"/>
    </source>
</evidence>